<dbReference type="AlphaFoldDB" id="A0A246REI8"/>
<dbReference type="EMBL" id="MZMV01000070">
    <property type="protein sequence ID" value="OWV00281.1"/>
    <property type="molecule type" value="Genomic_DNA"/>
</dbReference>
<proteinExistence type="predicted"/>
<keyword evidence="1" id="KW-1133">Transmembrane helix</keyword>
<protein>
    <submittedName>
        <fullName evidence="2">Uncharacterized protein</fullName>
    </submittedName>
</protein>
<evidence type="ECO:0000313" key="3">
    <source>
        <dbReference type="Proteomes" id="UP000197174"/>
    </source>
</evidence>
<keyword evidence="3" id="KW-1185">Reference proteome</keyword>
<organism evidence="2 3">
    <name type="scientific">Micromonospora wenchangensis</name>
    <dbReference type="NCBI Taxonomy" id="1185415"/>
    <lineage>
        <taxon>Bacteria</taxon>
        <taxon>Bacillati</taxon>
        <taxon>Actinomycetota</taxon>
        <taxon>Actinomycetes</taxon>
        <taxon>Micromonosporales</taxon>
        <taxon>Micromonosporaceae</taxon>
        <taxon>Micromonospora</taxon>
    </lineage>
</organism>
<dbReference type="Proteomes" id="UP000197174">
    <property type="component" value="Unassembled WGS sequence"/>
</dbReference>
<gene>
    <name evidence="2" type="ORF">B5D80_28025</name>
</gene>
<feature type="transmembrane region" description="Helical" evidence="1">
    <location>
        <begin position="12"/>
        <end position="34"/>
    </location>
</feature>
<evidence type="ECO:0000256" key="1">
    <source>
        <dbReference type="SAM" id="Phobius"/>
    </source>
</evidence>
<accession>A0A246REI8</accession>
<dbReference type="RefSeq" id="WP_088646940.1">
    <property type="nucleotide sequence ID" value="NZ_MZMV01000070.1"/>
</dbReference>
<comment type="caution">
    <text evidence="2">The sequence shown here is derived from an EMBL/GenBank/DDBJ whole genome shotgun (WGS) entry which is preliminary data.</text>
</comment>
<keyword evidence="1" id="KW-0472">Membrane</keyword>
<name>A0A246REI8_9ACTN</name>
<dbReference type="OrthoDB" id="529448at2"/>
<feature type="transmembrane region" description="Helical" evidence="1">
    <location>
        <begin position="54"/>
        <end position="78"/>
    </location>
</feature>
<evidence type="ECO:0000313" key="2">
    <source>
        <dbReference type="EMBL" id="OWV00281.1"/>
    </source>
</evidence>
<keyword evidence="1" id="KW-0812">Transmembrane</keyword>
<sequence>MDAILGEISRRLTGQWIQIAVSGVLFLGVGWVALTLGQRHALDHGLLLSRVDTLVAGIDGTTSLIVRAVLLTALGYLLGMTAHMTGSMLRRLWTDRWPPPLHWIEKGVVLLRRAYFGRRWPDRTRELPARYLPARATRVADRIRLAHERVDAEYGAHLGLLWPRLWLMLTPDERGPIELSRAGLDSAAVLAVWGTALVGLGWWWWPAALIGLAVVLVARHRAGTAVGALADLAESTVDSQQRVLADRFGVPVIDGRISREDFRQINDRLAKGA</sequence>
<reference evidence="2 3" key="1">
    <citation type="submission" date="2017-03" db="EMBL/GenBank/DDBJ databases">
        <title>Whole genome sequence of Micromonospora wenchangensis, isolated from mangrove soil.</title>
        <authorList>
            <person name="Yang H."/>
        </authorList>
    </citation>
    <scope>NUCLEOTIDE SEQUENCE [LARGE SCALE GENOMIC DNA]</scope>
    <source>
        <strain evidence="2 3">CCTCC AA 2012002</strain>
    </source>
</reference>